<evidence type="ECO:0000256" key="2">
    <source>
        <dbReference type="SAM" id="MobiDB-lite"/>
    </source>
</evidence>
<keyword evidence="5" id="KW-1185">Reference proteome</keyword>
<dbReference type="OrthoDB" id="6499973at2759"/>
<dbReference type="GO" id="GO:0008028">
    <property type="term" value="F:monocarboxylic acid transmembrane transporter activity"/>
    <property type="evidence" value="ECO:0007669"/>
    <property type="project" value="TreeGrafter"/>
</dbReference>
<feature type="transmembrane region" description="Helical" evidence="3">
    <location>
        <begin position="664"/>
        <end position="687"/>
    </location>
</feature>
<accession>A0A7I4Z7Q9</accession>
<feature type="transmembrane region" description="Helical" evidence="3">
    <location>
        <begin position="572"/>
        <end position="590"/>
    </location>
</feature>
<dbReference type="Proteomes" id="UP000025227">
    <property type="component" value="Unplaced"/>
</dbReference>
<dbReference type="Pfam" id="PF07690">
    <property type="entry name" value="MFS_1"/>
    <property type="match status" value="2"/>
</dbReference>
<feature type="transmembrane region" description="Helical" evidence="3">
    <location>
        <begin position="610"/>
        <end position="630"/>
    </location>
</feature>
<sequence>MTTSGESPPGSGHEKKNGNLPVVIISEPGSPDVVGKMDGAYVQEQEVDSRAYFEDEECGSLDGMNQEFDYSSLSINLQPGADVAVDLLPVPPDGGYGWVIVIAAFFSNLIVDGVCTSFTEFKGAYSQHFHASDASTALIGSLLIGVYLLVGPVVGGLVNKYGARKVVIGGALIAGTAFLISVAAPNIYAFMLIYGVVGGVGFGMIYLPAIVVVGYYFESKRAIATGIAVAGSGVGTMIMPFVCQYCISNIGWKYTVWILAVLVFLCALFGLLYRPLTPPAIEQKDQELVPLRAALRKMSEGDDYENRANSQMSNENDSPTKRYSRVEAENSHDDPVMARLRSALSECENDVDTSPSTPVRPPLSPVLENAISKSRAGSTHQTHISSNIRGRKLTLTSLTSDMTSTNDLKASRATLSGPQLSRISARSFAQSLSRLSNKGEASTLSIAMSGVDPQEFARPMNRQDIFYAGSIKNLKEFKQEGSNLQSYRGSVMSIPRSVVGQAVSSLSQAGDLPELGSRIGGSRLSRITGGLGVDDDDILDDFYDTGRCKWIPLPIRNAFHEMIDLELLKDSVMLLLCMSNVLGMLGFYIPFVFLKDLAHSHGVEPAESRYLVPVIGVTNTVGRVFFGWLADRGYVSALAINNFSLLACGALTLAAPLLPSFALLVTYAALFGFIISAYVCLTSIVLSDLLGLEKLTNSFGLLVVARGIASLAGSPFAGLVYDVTQSYSATFFFAGIVIVVSGIISCAIPLVHKWKRSHGDNEGDDPKDMDNMSGKLSVLTERSEENLTEYQRTIQSLRQQHALLQEIEEEKRRLKEVEKKNGTVEEVNEEDPDDEHQKRDSHDADDLAK</sequence>
<feature type="domain" description="Major facilitator superfamily (MFS) profile" evidence="4">
    <location>
        <begin position="96"/>
        <end position="753"/>
    </location>
</feature>
<evidence type="ECO:0000256" key="3">
    <source>
        <dbReference type="SAM" id="Phobius"/>
    </source>
</evidence>
<dbReference type="SUPFAM" id="SSF103473">
    <property type="entry name" value="MFS general substrate transporter"/>
    <property type="match status" value="1"/>
</dbReference>
<evidence type="ECO:0000313" key="6">
    <source>
        <dbReference type="WBParaSite" id="HCON_00190750-00002"/>
    </source>
</evidence>
<dbReference type="OMA" id="ARMVVII"/>
<feature type="compositionally biased region" description="Basic and acidic residues" evidence="2">
    <location>
        <begin position="814"/>
        <end position="823"/>
    </location>
</feature>
<comment type="subcellular location">
    <subcellularLocation>
        <location evidence="1">Membrane</location>
        <topology evidence="1">Multi-pass membrane protein</topology>
    </subcellularLocation>
</comment>
<reference evidence="6" key="1">
    <citation type="submission" date="2020-12" db="UniProtKB">
        <authorList>
            <consortium name="WormBaseParasite"/>
        </authorList>
    </citation>
    <scope>IDENTIFICATION</scope>
    <source>
        <strain evidence="6">MHco3</strain>
    </source>
</reference>
<feature type="region of interest" description="Disordered" evidence="2">
    <location>
        <begin position="300"/>
        <end position="335"/>
    </location>
</feature>
<feature type="region of interest" description="Disordered" evidence="2">
    <location>
        <begin position="1"/>
        <end position="22"/>
    </location>
</feature>
<dbReference type="Gene3D" id="1.20.1250.20">
    <property type="entry name" value="MFS general substrate transporter like domains"/>
    <property type="match status" value="2"/>
</dbReference>
<evidence type="ECO:0000313" key="5">
    <source>
        <dbReference type="Proteomes" id="UP000025227"/>
    </source>
</evidence>
<dbReference type="PANTHER" id="PTHR11360">
    <property type="entry name" value="MONOCARBOXYLATE TRANSPORTER"/>
    <property type="match status" value="1"/>
</dbReference>
<feature type="transmembrane region" description="Helical" evidence="3">
    <location>
        <begin position="699"/>
        <end position="721"/>
    </location>
</feature>
<dbReference type="PANTHER" id="PTHR11360:SF286">
    <property type="entry name" value="GH22266P"/>
    <property type="match status" value="1"/>
</dbReference>
<feature type="transmembrane region" description="Helical" evidence="3">
    <location>
        <begin position="166"/>
        <end position="184"/>
    </location>
</feature>
<feature type="transmembrane region" description="Helical" evidence="3">
    <location>
        <begin position="190"/>
        <end position="216"/>
    </location>
</feature>
<feature type="transmembrane region" description="Helical" evidence="3">
    <location>
        <begin position="254"/>
        <end position="273"/>
    </location>
</feature>
<protein>
    <submittedName>
        <fullName evidence="6">MFS domain-containing protein</fullName>
    </submittedName>
</protein>
<feature type="compositionally biased region" description="Basic and acidic residues" evidence="2">
    <location>
        <begin position="318"/>
        <end position="335"/>
    </location>
</feature>
<dbReference type="WBParaSite" id="HCON_00190750-00002">
    <property type="protein sequence ID" value="HCON_00190750-00002"/>
    <property type="gene ID" value="HCON_00190750"/>
</dbReference>
<keyword evidence="3" id="KW-1133">Transmembrane helix</keyword>
<name>A0A7I4Z7Q9_HAECO</name>
<feature type="region of interest" description="Disordered" evidence="2">
    <location>
        <begin position="814"/>
        <end position="849"/>
    </location>
</feature>
<feature type="transmembrane region" description="Helical" evidence="3">
    <location>
        <begin position="637"/>
        <end position="658"/>
    </location>
</feature>
<feature type="compositionally biased region" description="Polar residues" evidence="2">
    <location>
        <begin position="307"/>
        <end position="317"/>
    </location>
</feature>
<keyword evidence="3" id="KW-0812">Transmembrane</keyword>
<dbReference type="InterPro" id="IPR011701">
    <property type="entry name" value="MFS"/>
</dbReference>
<keyword evidence="3" id="KW-0472">Membrane</keyword>
<dbReference type="GO" id="GO:0016020">
    <property type="term" value="C:membrane"/>
    <property type="evidence" value="ECO:0007669"/>
    <property type="project" value="UniProtKB-SubCell"/>
</dbReference>
<dbReference type="InterPro" id="IPR036259">
    <property type="entry name" value="MFS_trans_sf"/>
</dbReference>
<dbReference type="InterPro" id="IPR050327">
    <property type="entry name" value="Proton-linked_MCT"/>
</dbReference>
<evidence type="ECO:0000256" key="1">
    <source>
        <dbReference type="ARBA" id="ARBA00004141"/>
    </source>
</evidence>
<feature type="transmembrane region" description="Helical" evidence="3">
    <location>
        <begin position="727"/>
        <end position="751"/>
    </location>
</feature>
<feature type="compositionally biased region" description="Basic and acidic residues" evidence="2">
    <location>
        <begin position="835"/>
        <end position="849"/>
    </location>
</feature>
<feature type="region of interest" description="Disordered" evidence="2">
    <location>
        <begin position="346"/>
        <end position="365"/>
    </location>
</feature>
<dbReference type="PROSITE" id="PS50850">
    <property type="entry name" value="MFS"/>
    <property type="match status" value="1"/>
</dbReference>
<evidence type="ECO:0000259" key="4">
    <source>
        <dbReference type="PROSITE" id="PS50850"/>
    </source>
</evidence>
<dbReference type="FunFam" id="1.20.1250.20:FF:000481">
    <property type="entry name" value="MonoCarboxylate Transporter family"/>
    <property type="match status" value="1"/>
</dbReference>
<organism evidence="5 6">
    <name type="scientific">Haemonchus contortus</name>
    <name type="common">Barber pole worm</name>
    <dbReference type="NCBI Taxonomy" id="6289"/>
    <lineage>
        <taxon>Eukaryota</taxon>
        <taxon>Metazoa</taxon>
        <taxon>Ecdysozoa</taxon>
        <taxon>Nematoda</taxon>
        <taxon>Chromadorea</taxon>
        <taxon>Rhabditida</taxon>
        <taxon>Rhabditina</taxon>
        <taxon>Rhabditomorpha</taxon>
        <taxon>Strongyloidea</taxon>
        <taxon>Trichostrongylidae</taxon>
        <taxon>Haemonchus</taxon>
    </lineage>
</organism>
<dbReference type="InterPro" id="IPR020846">
    <property type="entry name" value="MFS_dom"/>
</dbReference>
<dbReference type="AlphaFoldDB" id="A0A7I4Z7Q9"/>
<feature type="transmembrane region" description="Helical" evidence="3">
    <location>
        <begin position="96"/>
        <end position="119"/>
    </location>
</feature>
<feature type="transmembrane region" description="Helical" evidence="3">
    <location>
        <begin position="223"/>
        <end position="242"/>
    </location>
</feature>
<feature type="transmembrane region" description="Helical" evidence="3">
    <location>
        <begin position="139"/>
        <end position="159"/>
    </location>
</feature>
<proteinExistence type="predicted"/>